<feature type="domain" description="Zn(2)-C6 fungal-type" evidence="3">
    <location>
        <begin position="13"/>
        <end position="44"/>
    </location>
</feature>
<keyword evidence="5" id="KW-1185">Reference proteome</keyword>
<protein>
    <submittedName>
        <fullName evidence="4">Cep3 protein</fullName>
    </submittedName>
</protein>
<evidence type="ECO:0000256" key="1">
    <source>
        <dbReference type="ARBA" id="ARBA00004123"/>
    </source>
</evidence>
<dbReference type="InterPro" id="IPR031760">
    <property type="entry name" value="Cep3_C"/>
</dbReference>
<dbReference type="PANTHER" id="PTHR31001">
    <property type="entry name" value="UNCHARACTERIZED TRANSCRIPTIONAL REGULATORY PROTEIN"/>
    <property type="match status" value="1"/>
</dbReference>
<dbReference type="EMBL" id="BTGD01000003">
    <property type="protein sequence ID" value="GMM54743.1"/>
    <property type="molecule type" value="Genomic_DNA"/>
</dbReference>
<comment type="subcellular location">
    <subcellularLocation>
        <location evidence="1">Nucleus</location>
    </subcellularLocation>
</comment>
<evidence type="ECO:0000313" key="5">
    <source>
        <dbReference type="Proteomes" id="UP001377567"/>
    </source>
</evidence>
<organism evidence="4 5">
    <name type="scientific">Maudiozyma humilis</name>
    <name type="common">Sour dough yeast</name>
    <name type="synonym">Kazachstania humilis</name>
    <dbReference type="NCBI Taxonomy" id="51915"/>
    <lineage>
        <taxon>Eukaryota</taxon>
        <taxon>Fungi</taxon>
        <taxon>Dikarya</taxon>
        <taxon>Ascomycota</taxon>
        <taxon>Saccharomycotina</taxon>
        <taxon>Saccharomycetes</taxon>
        <taxon>Saccharomycetales</taxon>
        <taxon>Saccharomycetaceae</taxon>
        <taxon>Maudiozyma</taxon>
    </lineage>
</organism>
<dbReference type="GO" id="GO:0005634">
    <property type="term" value="C:nucleus"/>
    <property type="evidence" value="ECO:0007669"/>
    <property type="project" value="UniProtKB-SubCell"/>
</dbReference>
<gene>
    <name evidence="4" type="ORF">DAKH74_013590</name>
</gene>
<name>A0AAV5RU45_MAUHU</name>
<reference evidence="4 5" key="1">
    <citation type="journal article" date="2023" name="Elife">
        <title>Identification of key yeast species and microbe-microbe interactions impacting larval growth of Drosophila in the wild.</title>
        <authorList>
            <person name="Mure A."/>
            <person name="Sugiura Y."/>
            <person name="Maeda R."/>
            <person name="Honda K."/>
            <person name="Sakurai N."/>
            <person name="Takahashi Y."/>
            <person name="Watada M."/>
            <person name="Katoh T."/>
            <person name="Gotoh A."/>
            <person name="Gotoh Y."/>
            <person name="Taniguchi I."/>
            <person name="Nakamura K."/>
            <person name="Hayashi T."/>
            <person name="Katayama T."/>
            <person name="Uemura T."/>
            <person name="Hattori Y."/>
        </authorList>
    </citation>
    <scope>NUCLEOTIDE SEQUENCE [LARGE SCALE GENOMIC DNA]</scope>
    <source>
        <strain evidence="4 5">KH-74</strain>
    </source>
</reference>
<dbReference type="AlphaFoldDB" id="A0AAV5RU45"/>
<evidence type="ECO:0000256" key="2">
    <source>
        <dbReference type="ARBA" id="ARBA00023242"/>
    </source>
</evidence>
<sequence length="622" mass="72857">MSGRSSFQKINKACKVCTRRKVKCNKQIPCDNCIKRGEESECIKSVTDEFISNPSIEGESYLQGILKLWQSYEYWITDIGLLKTKNTDSTKKIPNFDTQIAEWKFWSAFIDFEQSFKLLNFTVENLGPLYFGCLGDINDLFIQLEVYWQRQNTFKDEPSDDFFLIEDTYRAALLWSVFSMCLYYMPIEDLSQILPVAPLCEFLGIDQNQEWSESLQLTAYQGFTKCTLKYLERANYNRNPDIRFVQSFIILSTTNFVFSDSFLVDSLLLQSVHIGKYFRIDSHKQYAGEDLTTDISKSVFSKIWLHLCIMDYRQENPNRRGLIHTEIPSLLQHAAFYQDMANFNVYQQEDSLESLFWKITSLERDLDKFLTASFKPQIKTFDAIKRELNIFDKKIHNTEFEPKSINAQFQRFLSSFLLSSVQWKLHKMYLIYFNSSDALDKSAHYVQILIKLIESNMNRGYSAFNKHPLVLQTLSRVVPFYSFYNIFEVNPQVETLNNDLANLLLALPVILGEKWVGLSYLIQRLNSLGIIWEKVRVEGTSKNWSHPVLKIIQDDVRVVSKMNSRTLTMIQGAPSFGDITNLEENEYTENDDEYFSRNKISKEFKYIVDEFKKEHSIVKIFT</sequence>
<comment type="caution">
    <text evidence="4">The sequence shown here is derived from an EMBL/GenBank/DDBJ whole genome shotgun (WGS) entry which is preliminary data.</text>
</comment>
<dbReference type="CDD" id="cd00067">
    <property type="entry name" value="GAL4"/>
    <property type="match status" value="1"/>
</dbReference>
<dbReference type="PROSITE" id="PS50048">
    <property type="entry name" value="ZN2_CY6_FUNGAL_2"/>
    <property type="match status" value="1"/>
</dbReference>
<proteinExistence type="predicted"/>
<dbReference type="Pfam" id="PF16846">
    <property type="entry name" value="Cep3"/>
    <property type="match status" value="1"/>
</dbReference>
<evidence type="ECO:0000259" key="3">
    <source>
        <dbReference type="PROSITE" id="PS50048"/>
    </source>
</evidence>
<keyword evidence="2" id="KW-0539">Nucleus</keyword>
<dbReference type="PROSITE" id="PS00463">
    <property type="entry name" value="ZN2_CY6_FUNGAL_1"/>
    <property type="match status" value="1"/>
</dbReference>
<dbReference type="SUPFAM" id="SSF57701">
    <property type="entry name" value="Zn2/Cys6 DNA-binding domain"/>
    <property type="match status" value="1"/>
</dbReference>
<dbReference type="GO" id="GO:0008270">
    <property type="term" value="F:zinc ion binding"/>
    <property type="evidence" value="ECO:0007669"/>
    <property type="project" value="InterPro"/>
</dbReference>
<dbReference type="Proteomes" id="UP001377567">
    <property type="component" value="Unassembled WGS sequence"/>
</dbReference>
<dbReference type="GO" id="GO:0000981">
    <property type="term" value="F:DNA-binding transcription factor activity, RNA polymerase II-specific"/>
    <property type="evidence" value="ECO:0007669"/>
    <property type="project" value="InterPro"/>
</dbReference>
<accession>A0AAV5RU45</accession>
<evidence type="ECO:0000313" key="4">
    <source>
        <dbReference type="EMBL" id="GMM54743.1"/>
    </source>
</evidence>
<dbReference type="InterPro" id="IPR001138">
    <property type="entry name" value="Zn2Cys6_DnaBD"/>
</dbReference>
<dbReference type="Gene3D" id="4.10.240.10">
    <property type="entry name" value="Zn(2)-C6 fungal-type DNA-binding domain"/>
    <property type="match status" value="1"/>
</dbReference>
<dbReference type="Pfam" id="PF00172">
    <property type="entry name" value="Zn_clus"/>
    <property type="match status" value="1"/>
</dbReference>
<dbReference type="SMART" id="SM00066">
    <property type="entry name" value="GAL4"/>
    <property type="match status" value="1"/>
</dbReference>
<dbReference type="InterPro" id="IPR050613">
    <property type="entry name" value="Sec_Metabolite_Reg"/>
</dbReference>
<dbReference type="InterPro" id="IPR036864">
    <property type="entry name" value="Zn2-C6_fun-type_DNA-bd_sf"/>
</dbReference>
<dbReference type="PANTHER" id="PTHR31001:SF90">
    <property type="entry name" value="CENTROMERE DNA-BINDING PROTEIN COMPLEX CBF3 SUBUNIT B"/>
    <property type="match status" value="1"/>
</dbReference>